<reference evidence="2 3" key="1">
    <citation type="submission" date="2018-08" db="EMBL/GenBank/DDBJ databases">
        <title>The first complete genome of Treponema rectale (CHPAT), a commensal spirochete of the bovine rectum.</title>
        <authorList>
            <person name="Staton G.J."/>
            <person name="Clegg S.R."/>
            <person name="Carter S.D."/>
            <person name="Radford A.D."/>
            <person name="Darby A."/>
            <person name="Hall N."/>
            <person name="Birtles R.J."/>
            <person name="Evans N.J."/>
        </authorList>
    </citation>
    <scope>NUCLEOTIDE SEQUENCE [LARGE SCALE GENOMIC DNA]</scope>
    <source>
        <strain evidence="2 3">CHPA</strain>
    </source>
</reference>
<evidence type="ECO:0000313" key="3">
    <source>
        <dbReference type="Proteomes" id="UP000593591"/>
    </source>
</evidence>
<evidence type="ECO:0000256" key="1">
    <source>
        <dbReference type="SAM" id="SignalP"/>
    </source>
</evidence>
<sequence>MKKHILLLLLPLLLASCNGEGTSSNASSTSDKEPSQAIVVDRYVSDVASTAPFMVAGMDGDKKVDYVISSHPVIFSAMSNENKKTNLSIYASVAEKFSQKYATEGFPQAGLFIKTELYNQYVSNDESTVTKVNSFLGSFDAACKDLASGGTQAVAALNSYSSDVEEQKTRFGFAAGVIKNVQKDNGLAFLEHEKNPDVAGLEKFSAPLSISIQESDLATSLYDPTKAFNTKAESLEFKVTCPKGAPAAAFASFAASDDLNLTTPDNVKGAFSTKNSDFIVFDSVNGVKLSKANQNAYKLVRMVTFGNLYIVATGNDEDNTLSNDDYIVSYGENLVPDLAFKAVYGE</sequence>
<feature type="chain" id="PRO_5032582261" description="Lipoprotein" evidence="1">
    <location>
        <begin position="22"/>
        <end position="346"/>
    </location>
</feature>
<feature type="signal peptide" evidence="1">
    <location>
        <begin position="1"/>
        <end position="21"/>
    </location>
</feature>
<evidence type="ECO:0008006" key="4">
    <source>
        <dbReference type="Google" id="ProtNLM"/>
    </source>
</evidence>
<accession>A0A7M1XJ88</accession>
<dbReference type="AlphaFoldDB" id="A0A7M1XJ88"/>
<protein>
    <recommendedName>
        <fullName evidence="4">Lipoprotein</fullName>
    </recommendedName>
</protein>
<keyword evidence="1" id="KW-0732">Signal</keyword>
<proteinExistence type="predicted"/>
<organism evidence="2 3">
    <name type="scientific">Treponema rectale</name>
    <dbReference type="NCBI Taxonomy" id="744512"/>
    <lineage>
        <taxon>Bacteria</taxon>
        <taxon>Pseudomonadati</taxon>
        <taxon>Spirochaetota</taxon>
        <taxon>Spirochaetia</taxon>
        <taxon>Spirochaetales</taxon>
        <taxon>Treponemataceae</taxon>
        <taxon>Treponema</taxon>
    </lineage>
</organism>
<dbReference type="KEGG" id="trc:DYE49_00625"/>
<dbReference type="EMBL" id="CP031517">
    <property type="protein sequence ID" value="QOS39035.1"/>
    <property type="molecule type" value="Genomic_DNA"/>
</dbReference>
<evidence type="ECO:0000313" key="2">
    <source>
        <dbReference type="EMBL" id="QOS39035.1"/>
    </source>
</evidence>
<dbReference type="Proteomes" id="UP000593591">
    <property type="component" value="Chromosome"/>
</dbReference>
<dbReference type="PROSITE" id="PS51257">
    <property type="entry name" value="PROKAR_LIPOPROTEIN"/>
    <property type="match status" value="1"/>
</dbReference>
<name>A0A7M1XJ88_9SPIR</name>
<gene>
    <name evidence="2" type="ORF">DYE49_00625</name>
</gene>